<feature type="domain" description="Prepilin type IV endopeptidase peptidase" evidence="4">
    <location>
        <begin position="97"/>
        <end position="204"/>
    </location>
</feature>
<dbReference type="GO" id="GO:0005886">
    <property type="term" value="C:plasma membrane"/>
    <property type="evidence" value="ECO:0007669"/>
    <property type="project" value="TreeGrafter"/>
</dbReference>
<organism evidence="5 6">
    <name type="scientific">Pseudomonas juntendi</name>
    <dbReference type="NCBI Taxonomy" id="2666183"/>
    <lineage>
        <taxon>Bacteria</taxon>
        <taxon>Pseudomonadati</taxon>
        <taxon>Pseudomonadota</taxon>
        <taxon>Gammaproteobacteria</taxon>
        <taxon>Pseudomonadales</taxon>
        <taxon>Pseudomonadaceae</taxon>
        <taxon>Pseudomonas</taxon>
    </lineage>
</organism>
<dbReference type="PRINTS" id="PR00864">
    <property type="entry name" value="PREPILNPTASE"/>
</dbReference>
<dbReference type="Proteomes" id="UP000577346">
    <property type="component" value="Unassembled WGS sequence"/>
</dbReference>
<evidence type="ECO:0000256" key="3">
    <source>
        <dbReference type="SAM" id="Phobius"/>
    </source>
</evidence>
<comment type="similarity">
    <text evidence="1 2">Belongs to the peptidase A24 family.</text>
</comment>
<dbReference type="EMBL" id="JACGDA010000038">
    <property type="protein sequence ID" value="MBA6149189.1"/>
    <property type="molecule type" value="Genomic_DNA"/>
</dbReference>
<keyword evidence="3" id="KW-0812">Transmembrane</keyword>
<comment type="caution">
    <text evidence="5">The sequence shown here is derived from an EMBL/GenBank/DDBJ whole genome shotgun (WGS) entry which is preliminary data.</text>
</comment>
<dbReference type="GO" id="GO:0006465">
    <property type="term" value="P:signal peptide processing"/>
    <property type="evidence" value="ECO:0007669"/>
    <property type="project" value="TreeGrafter"/>
</dbReference>
<feature type="transmembrane region" description="Helical" evidence="3">
    <location>
        <begin position="213"/>
        <end position="236"/>
    </location>
</feature>
<protein>
    <submittedName>
        <fullName evidence="5">Prepilin peptidase</fullName>
    </submittedName>
</protein>
<dbReference type="RefSeq" id="WP_182336774.1">
    <property type="nucleotide sequence ID" value="NZ_JACGDA010000038.1"/>
</dbReference>
<feature type="transmembrane region" description="Helical" evidence="3">
    <location>
        <begin position="116"/>
        <end position="137"/>
    </location>
</feature>
<accession>A0A7W2R022</accession>
<dbReference type="Gene3D" id="1.20.120.1220">
    <property type="match status" value="1"/>
</dbReference>
<sequence length="240" mass="26055">MSDWVGREITLGLGSIVLGILTGRLSTWVACWLPAILEQQWQRDARELLGLDLDEPCKLQTTGSTVRGTWAAQIGCAVLSFVVTVHFGPTMQAFSALLFTWSLLALSLIDSEHHMLPDALVIPMLWIGLVLNSFGVFTTLHGALWGCAMGYLTLWSVFHLVKFITGIESLGAGDFKMLALIGAWTGWQALPWTVGCTILLAALACGYLKLQKALASTSIIPLGPFLAMSGWAGLLLSHQW</sequence>
<dbReference type="PANTHER" id="PTHR30487">
    <property type="entry name" value="TYPE 4 PREPILIN-LIKE PROTEINS LEADER PEPTIDE-PROCESSING ENZYME"/>
    <property type="match status" value="1"/>
</dbReference>
<name>A0A7W2R022_9PSED</name>
<dbReference type="GO" id="GO:0004190">
    <property type="term" value="F:aspartic-type endopeptidase activity"/>
    <property type="evidence" value="ECO:0007669"/>
    <property type="project" value="InterPro"/>
</dbReference>
<evidence type="ECO:0000256" key="2">
    <source>
        <dbReference type="RuleBase" id="RU003793"/>
    </source>
</evidence>
<dbReference type="AlphaFoldDB" id="A0A7W2R022"/>
<dbReference type="InterPro" id="IPR000045">
    <property type="entry name" value="Prepilin_IV_endopep_pep"/>
</dbReference>
<dbReference type="InterPro" id="IPR014032">
    <property type="entry name" value="Peptidase_A24A_bac"/>
</dbReference>
<evidence type="ECO:0000256" key="1">
    <source>
        <dbReference type="ARBA" id="ARBA00005801"/>
    </source>
</evidence>
<dbReference type="PANTHER" id="PTHR30487:SF0">
    <property type="entry name" value="PREPILIN LEADER PEPTIDASE_N-METHYLTRANSFERASE-RELATED"/>
    <property type="match status" value="1"/>
</dbReference>
<dbReference type="Pfam" id="PF01478">
    <property type="entry name" value="Peptidase_A24"/>
    <property type="match status" value="1"/>
</dbReference>
<gene>
    <name evidence="5" type="ORF">H4C15_16980</name>
</gene>
<evidence type="ECO:0000313" key="5">
    <source>
        <dbReference type="EMBL" id="MBA6149189.1"/>
    </source>
</evidence>
<proteinExistence type="inferred from homology"/>
<keyword evidence="3" id="KW-1133">Transmembrane helix</keyword>
<feature type="transmembrane region" description="Helical" evidence="3">
    <location>
        <begin position="177"/>
        <end position="201"/>
    </location>
</feature>
<feature type="transmembrane region" description="Helical" evidence="3">
    <location>
        <begin position="12"/>
        <end position="37"/>
    </location>
</feature>
<dbReference type="InterPro" id="IPR050882">
    <property type="entry name" value="Prepilin_peptidase/N-MTase"/>
</dbReference>
<reference evidence="5 6" key="1">
    <citation type="submission" date="2020-07" db="EMBL/GenBank/DDBJ databases">
        <title>Diversity of carbapenemase encoding genes among Pseudomonas putida group clinical isolates in a tertiary Brazilian hospital.</title>
        <authorList>
            <person name="Alberto-Lei F."/>
            <person name="Nodari C.S."/>
            <person name="Streling A.P."/>
            <person name="Paulino J.T."/>
            <person name="Bessa-Neto F.O."/>
            <person name="Cayo R."/>
            <person name="Gales A.C."/>
        </authorList>
    </citation>
    <scope>NUCLEOTIDE SEQUENCE [LARGE SCALE GENOMIC DNA]</scope>
    <source>
        <strain evidence="5 6">11213</strain>
    </source>
</reference>
<evidence type="ECO:0000259" key="4">
    <source>
        <dbReference type="Pfam" id="PF01478"/>
    </source>
</evidence>
<feature type="transmembrane region" description="Helical" evidence="3">
    <location>
        <begin position="143"/>
        <end position="165"/>
    </location>
</feature>
<keyword evidence="3" id="KW-0472">Membrane</keyword>
<evidence type="ECO:0000313" key="6">
    <source>
        <dbReference type="Proteomes" id="UP000577346"/>
    </source>
</evidence>